<evidence type="ECO:0000256" key="1">
    <source>
        <dbReference type="ARBA" id="ARBA00023125"/>
    </source>
</evidence>
<feature type="region of interest" description="Disordered" evidence="3">
    <location>
        <begin position="593"/>
        <end position="615"/>
    </location>
</feature>
<dbReference type="GO" id="GO:0045944">
    <property type="term" value="P:positive regulation of transcription by RNA polymerase II"/>
    <property type="evidence" value="ECO:0007669"/>
    <property type="project" value="TreeGrafter"/>
</dbReference>
<feature type="DNA-binding region" description="NDT80" evidence="2">
    <location>
        <begin position="86"/>
        <end position="323"/>
    </location>
</feature>
<dbReference type="PANTHER" id="PTHR35144">
    <property type="entry name" value="MEIOSIS-SPECIFIC TRANSCRIPTION FACTOR NDT80"/>
    <property type="match status" value="1"/>
</dbReference>
<dbReference type="AlphaFoldDB" id="W9XM78"/>
<dbReference type="Proteomes" id="UP000019484">
    <property type="component" value="Unassembled WGS sequence"/>
</dbReference>
<protein>
    <recommendedName>
        <fullName evidence="4">NDT80 domain-containing protein</fullName>
    </recommendedName>
</protein>
<dbReference type="InterPro" id="IPR037141">
    <property type="entry name" value="NDT80_DNA-bd_dom_sf"/>
</dbReference>
<feature type="domain" description="NDT80" evidence="4">
    <location>
        <begin position="86"/>
        <end position="323"/>
    </location>
</feature>
<dbReference type="InterPro" id="IPR024061">
    <property type="entry name" value="NDT80_DNA-bd_dom"/>
</dbReference>
<dbReference type="Gene3D" id="2.60.40.1390">
    <property type="entry name" value="NDT80 DNA-binding domain"/>
    <property type="match status" value="1"/>
</dbReference>
<evidence type="ECO:0000259" key="4">
    <source>
        <dbReference type="PROSITE" id="PS51517"/>
    </source>
</evidence>
<dbReference type="PANTHER" id="PTHR35144:SF1">
    <property type="entry name" value="PROTEIN PACG"/>
    <property type="match status" value="1"/>
</dbReference>
<dbReference type="PROSITE" id="PS51517">
    <property type="entry name" value="NDT80"/>
    <property type="match status" value="1"/>
</dbReference>
<dbReference type="eggNOG" id="ENOG502SAHY">
    <property type="taxonomic scope" value="Eukaryota"/>
</dbReference>
<dbReference type="FunFam" id="2.60.40.1390:FF:000007">
    <property type="entry name" value="p53-like transcription factor"/>
    <property type="match status" value="1"/>
</dbReference>
<comment type="caution">
    <text evidence="5">The sequence shown here is derived from an EMBL/GenBank/DDBJ whole genome shotgun (WGS) entry which is preliminary data.</text>
</comment>
<dbReference type="RefSeq" id="XP_007727863.1">
    <property type="nucleotide sequence ID" value="XM_007729673.1"/>
</dbReference>
<dbReference type="GeneID" id="19163662"/>
<feature type="compositionally biased region" description="Low complexity" evidence="3">
    <location>
        <begin position="470"/>
        <end position="479"/>
    </location>
</feature>
<feature type="compositionally biased region" description="Polar residues" evidence="3">
    <location>
        <begin position="519"/>
        <end position="543"/>
    </location>
</feature>
<dbReference type="EMBL" id="AMWN01000011">
    <property type="protein sequence ID" value="EXJ78415.1"/>
    <property type="molecule type" value="Genomic_DNA"/>
</dbReference>
<keyword evidence="1 2" id="KW-0238">DNA-binding</keyword>
<feature type="compositionally biased region" description="Polar residues" evidence="3">
    <location>
        <begin position="492"/>
        <end position="506"/>
    </location>
</feature>
<dbReference type="STRING" id="1182541.W9XM78"/>
<dbReference type="GO" id="GO:0003677">
    <property type="term" value="F:DNA binding"/>
    <property type="evidence" value="ECO:0007669"/>
    <property type="project" value="UniProtKB-KW"/>
</dbReference>
<keyword evidence="6" id="KW-1185">Reference proteome</keyword>
<sequence>MDGYDPLAMPYLHSPMPFTGGSIQNLDYMSVPSVMDLQDQYSNFDSEPYMSGDELGFAPSSSLQHPAMLKRYSSGFEDPFAESTMAQFDQVPAEGVPESPSIDRDSKYLSFSMPQYNFTLLDDSFRRSSVNINAQLHGMFFLAESQWPATADTPPPPPELTCYRRNLFQITGSVTLPRNLRYVFTDDGSRIPIYELELAVSATESVEGNPVKIISVPWKTPASGETAKPEDKAEKEPPTIALDKMSGQDLDTDYTTFPIQWKRLQFRIATANNGRRKELQQHFTLHLKIMASLSTGGKISIAEAHSGAVIVRGRSPRNFAARKDMPLSSSSTARKHLPSTSRAAASQTSAPQVTSAPKVKTPPEEPAQVMMPYDNNNGEFKSAEPDTNNWISQVVPDPLPTPSYSASMNPPPMPTYSHDATPELGTPGTFPFTFPQEMVPTVNRPLSLHFGSDDEGSPYPQQQGSRHSSRPPTSNPSPSLLNKGPGPPGAYTNHTSPGQLANTNQGKSGGGSRPRLQSHGVSVTSVPMSHHSQTPIPAISSQRPDLLPMKSSHSYPTEGESADELYEYFPLGLDDWMPPVDAVFRPHVVHHSGPLPPDPRSPGRHTSKRYFSEVV</sequence>
<dbReference type="SUPFAM" id="SSF49417">
    <property type="entry name" value="p53-like transcription factors"/>
    <property type="match status" value="1"/>
</dbReference>
<dbReference type="OrthoDB" id="4117572at2759"/>
<evidence type="ECO:0000313" key="5">
    <source>
        <dbReference type="EMBL" id="EXJ78415.1"/>
    </source>
</evidence>
<gene>
    <name evidence="5" type="ORF">A1O1_08815</name>
</gene>
<evidence type="ECO:0000313" key="6">
    <source>
        <dbReference type="Proteomes" id="UP000019484"/>
    </source>
</evidence>
<dbReference type="InterPro" id="IPR052605">
    <property type="entry name" value="Fungal_trans_regulator"/>
</dbReference>
<dbReference type="InterPro" id="IPR008967">
    <property type="entry name" value="p53-like_TF_DNA-bd_sf"/>
</dbReference>
<dbReference type="GO" id="GO:0000228">
    <property type="term" value="C:nuclear chromosome"/>
    <property type="evidence" value="ECO:0007669"/>
    <property type="project" value="TreeGrafter"/>
</dbReference>
<dbReference type="GO" id="GO:0003700">
    <property type="term" value="F:DNA-binding transcription factor activity"/>
    <property type="evidence" value="ECO:0007669"/>
    <property type="project" value="UniProtKB-UniRule"/>
</dbReference>
<organism evidence="5 6">
    <name type="scientific">Capronia coronata CBS 617.96</name>
    <dbReference type="NCBI Taxonomy" id="1182541"/>
    <lineage>
        <taxon>Eukaryota</taxon>
        <taxon>Fungi</taxon>
        <taxon>Dikarya</taxon>
        <taxon>Ascomycota</taxon>
        <taxon>Pezizomycotina</taxon>
        <taxon>Eurotiomycetes</taxon>
        <taxon>Chaetothyriomycetidae</taxon>
        <taxon>Chaetothyriales</taxon>
        <taxon>Herpotrichiellaceae</taxon>
        <taxon>Capronia</taxon>
    </lineage>
</organism>
<name>W9XM78_9EURO</name>
<dbReference type="HOGENOM" id="CLU_019472_2_0_1"/>
<feature type="region of interest" description="Disordered" evidence="3">
    <location>
        <begin position="320"/>
        <end position="368"/>
    </location>
</feature>
<accession>W9XM78</accession>
<evidence type="ECO:0000256" key="3">
    <source>
        <dbReference type="SAM" id="MobiDB-lite"/>
    </source>
</evidence>
<reference evidence="5 6" key="1">
    <citation type="submission" date="2013-03" db="EMBL/GenBank/DDBJ databases">
        <title>The Genome Sequence of Capronia coronata CBS 617.96.</title>
        <authorList>
            <consortium name="The Broad Institute Genomics Platform"/>
            <person name="Cuomo C."/>
            <person name="de Hoog S."/>
            <person name="Gorbushina A."/>
            <person name="Walker B."/>
            <person name="Young S.K."/>
            <person name="Zeng Q."/>
            <person name="Gargeya S."/>
            <person name="Fitzgerald M."/>
            <person name="Haas B."/>
            <person name="Abouelleil A."/>
            <person name="Allen A.W."/>
            <person name="Alvarado L."/>
            <person name="Arachchi H.M."/>
            <person name="Berlin A.M."/>
            <person name="Chapman S.B."/>
            <person name="Gainer-Dewar J."/>
            <person name="Goldberg J."/>
            <person name="Griggs A."/>
            <person name="Gujja S."/>
            <person name="Hansen M."/>
            <person name="Howarth C."/>
            <person name="Imamovic A."/>
            <person name="Ireland A."/>
            <person name="Larimer J."/>
            <person name="McCowan C."/>
            <person name="Murphy C."/>
            <person name="Pearson M."/>
            <person name="Poon T.W."/>
            <person name="Priest M."/>
            <person name="Roberts A."/>
            <person name="Saif S."/>
            <person name="Shea T."/>
            <person name="Sisk P."/>
            <person name="Sykes S."/>
            <person name="Wortman J."/>
            <person name="Nusbaum C."/>
            <person name="Birren B."/>
        </authorList>
    </citation>
    <scope>NUCLEOTIDE SEQUENCE [LARGE SCALE GENOMIC DNA]</scope>
    <source>
        <strain evidence="5 6">CBS 617.96</strain>
    </source>
</reference>
<feature type="compositionally biased region" description="Low complexity" evidence="3">
    <location>
        <begin position="338"/>
        <end position="352"/>
    </location>
</feature>
<feature type="region of interest" description="Disordered" evidence="3">
    <location>
        <begin position="444"/>
        <end position="559"/>
    </location>
</feature>
<dbReference type="Pfam" id="PF05224">
    <property type="entry name" value="NDT80_PhoG"/>
    <property type="match status" value="1"/>
</dbReference>
<dbReference type="GO" id="GO:0051321">
    <property type="term" value="P:meiotic cell cycle"/>
    <property type="evidence" value="ECO:0007669"/>
    <property type="project" value="TreeGrafter"/>
</dbReference>
<evidence type="ECO:0000256" key="2">
    <source>
        <dbReference type="PROSITE-ProRule" id="PRU00850"/>
    </source>
</evidence>
<proteinExistence type="predicted"/>